<protein>
    <recommendedName>
        <fullName evidence="3">TIGR02757 family protein</fullName>
    </recommendedName>
</protein>
<comment type="caution">
    <text evidence="1">The sequence shown here is derived from an EMBL/GenBank/DDBJ whole genome shotgun (WGS) entry which is preliminary data.</text>
</comment>
<evidence type="ECO:0000313" key="1">
    <source>
        <dbReference type="EMBL" id="OCC14419.1"/>
    </source>
</evidence>
<dbReference type="STRING" id="1156395.DBT_2148"/>
<dbReference type="RefSeq" id="WP_161939963.1">
    <property type="nucleotide sequence ID" value="NZ_MAGO01000012.1"/>
</dbReference>
<organism evidence="1 2">
    <name type="scientific">Dissulfuribacter thermophilus</name>
    <dbReference type="NCBI Taxonomy" id="1156395"/>
    <lineage>
        <taxon>Bacteria</taxon>
        <taxon>Pseudomonadati</taxon>
        <taxon>Thermodesulfobacteriota</taxon>
        <taxon>Dissulfuribacteria</taxon>
        <taxon>Dissulfuribacterales</taxon>
        <taxon>Dissulfuribacteraceae</taxon>
        <taxon>Dissulfuribacter</taxon>
    </lineage>
</organism>
<reference evidence="1 2" key="1">
    <citation type="submission" date="2016-06" db="EMBL/GenBank/DDBJ databases">
        <title>Respiratory ammonification of nitrate coupled to the oxidation of elemental sulfur in deep-sea autotrophic thermophilic bacteria.</title>
        <authorList>
            <person name="Slobodkina G.B."/>
            <person name="Mardanov A.V."/>
            <person name="Ravin N.V."/>
            <person name="Frolova A.A."/>
            <person name="Viryasiv M.B."/>
            <person name="Chernyh N.A."/>
            <person name="Bonch-Osmolovskaya E.A."/>
            <person name="Slobodkin A.I."/>
        </authorList>
    </citation>
    <scope>NUCLEOTIDE SEQUENCE [LARGE SCALE GENOMIC DNA]</scope>
    <source>
        <strain evidence="1 2">S69</strain>
    </source>
</reference>
<dbReference type="AlphaFoldDB" id="A0A1B9F399"/>
<dbReference type="Pfam" id="PF09674">
    <property type="entry name" value="DUF2400"/>
    <property type="match status" value="1"/>
</dbReference>
<dbReference type="EMBL" id="MAGO01000012">
    <property type="protein sequence ID" value="OCC14419.1"/>
    <property type="molecule type" value="Genomic_DNA"/>
</dbReference>
<gene>
    <name evidence="1" type="ORF">DBT_2148</name>
</gene>
<proteinExistence type="predicted"/>
<dbReference type="NCBIfam" id="TIGR02757">
    <property type="entry name" value="TIGR02757 family protein"/>
    <property type="match status" value="1"/>
</dbReference>
<dbReference type="Proteomes" id="UP000093080">
    <property type="component" value="Unassembled WGS sequence"/>
</dbReference>
<evidence type="ECO:0000313" key="2">
    <source>
        <dbReference type="Proteomes" id="UP000093080"/>
    </source>
</evidence>
<sequence length="273" mass="31337">MSSLKIGRDYEVWLKDTLEALYASYNKREFVKPDPLQFLYNYHDPLDQEIVGIIAATLAYGRVKQILTSVERILHPLGDCPRETLLGLEDKGLLRLYSGFKHRFHKGEDCATLLLNVRKLIDIYGTLGRALRYGIDTHQGDFIKGASWFVDRLVQGGRGGFMFPNPSRGSASKRLFLYLRWMIRKDEVDLGCWHGLFSPEDLIIPLDTHLFKVSKALGFTKRRVPDLKAAMEVTSCFKKICPEDPVRYDFVLTRFGINPKFSEEALLCLLERS</sequence>
<accession>A0A1B9F399</accession>
<dbReference type="InterPro" id="IPR014127">
    <property type="entry name" value="CHP02757"/>
</dbReference>
<name>A0A1B9F399_9BACT</name>
<evidence type="ECO:0008006" key="3">
    <source>
        <dbReference type="Google" id="ProtNLM"/>
    </source>
</evidence>
<keyword evidence="2" id="KW-1185">Reference proteome</keyword>